<organism evidence="1 2">
    <name type="scientific">Coprobacter fastidiosus</name>
    <dbReference type="NCBI Taxonomy" id="1099853"/>
    <lineage>
        <taxon>Bacteria</taxon>
        <taxon>Pseudomonadati</taxon>
        <taxon>Bacteroidota</taxon>
        <taxon>Bacteroidia</taxon>
        <taxon>Bacteroidales</taxon>
        <taxon>Barnesiellaceae</taxon>
        <taxon>Coprobacter</taxon>
    </lineage>
</organism>
<gene>
    <name evidence="1" type="ORF">DDY73_01900</name>
</gene>
<dbReference type="AlphaFoldDB" id="A0A316R308"/>
<reference evidence="1 2" key="1">
    <citation type="journal article" date="2018" name="Nat. Biotechnol.">
        <title>A standardized bacterial taxonomy based on genome phylogeny substantially revises the tree of life.</title>
        <authorList>
            <person name="Parks D.H."/>
            <person name="Chuvochina M."/>
            <person name="Waite D.W."/>
            <person name="Rinke C."/>
            <person name="Skarshewski A."/>
            <person name="Chaumeil P.A."/>
            <person name="Hugenholtz P."/>
        </authorList>
    </citation>
    <scope>NUCLEOTIDE SEQUENCE [LARGE SCALE GENOMIC DNA]</scope>
    <source>
        <strain evidence="1">UBA11482</strain>
    </source>
</reference>
<dbReference type="Proteomes" id="UP000262954">
    <property type="component" value="Unassembled WGS sequence"/>
</dbReference>
<sequence>MITLPKSCLNFPTKNIIRSFLRFFRTVFPFLHVCNPLVFYREEIFFKKTLKKRSYKILK</sequence>
<name>A0A316R308_9BACT</name>
<protein>
    <submittedName>
        <fullName evidence="1">Uncharacterized protein</fullName>
    </submittedName>
</protein>
<evidence type="ECO:0000313" key="2">
    <source>
        <dbReference type="Proteomes" id="UP000262954"/>
    </source>
</evidence>
<evidence type="ECO:0000313" key="1">
    <source>
        <dbReference type="EMBL" id="HBJ07734.1"/>
    </source>
</evidence>
<comment type="caution">
    <text evidence="1">The sequence shown here is derived from an EMBL/GenBank/DDBJ whole genome shotgun (WGS) entry which is preliminary data.</text>
</comment>
<dbReference type="EMBL" id="DNWC01000028">
    <property type="protein sequence ID" value="HBJ07734.1"/>
    <property type="molecule type" value="Genomic_DNA"/>
</dbReference>
<proteinExistence type="predicted"/>
<accession>A0A316R308</accession>